<keyword evidence="10" id="KW-0969">Cilium</keyword>
<evidence type="ECO:0000313" key="11">
    <source>
        <dbReference type="Proteomes" id="UP000734343"/>
    </source>
</evidence>
<dbReference type="InterPro" id="IPR003481">
    <property type="entry name" value="FliD_N"/>
</dbReference>
<keyword evidence="7" id="KW-0964">Secreted</keyword>
<dbReference type="InterPro" id="IPR040026">
    <property type="entry name" value="FliD"/>
</dbReference>
<dbReference type="Pfam" id="PF07195">
    <property type="entry name" value="FliD_C"/>
    <property type="match status" value="1"/>
</dbReference>
<evidence type="ECO:0000256" key="3">
    <source>
        <dbReference type="ARBA" id="ARBA00016246"/>
    </source>
</evidence>
<dbReference type="EMBL" id="JAFMOW010000068">
    <property type="protein sequence ID" value="MBU9858337.1"/>
    <property type="molecule type" value="Genomic_DNA"/>
</dbReference>
<comment type="subcellular location">
    <subcellularLocation>
        <location evidence="7">Secreted</location>
    </subcellularLocation>
    <subcellularLocation>
        <location evidence="7">Bacterial flagellum</location>
    </subcellularLocation>
</comment>
<feature type="domain" description="Flagellar hook-associated protein 2 N-terminal" evidence="8">
    <location>
        <begin position="16"/>
        <end position="112"/>
    </location>
</feature>
<keyword evidence="10" id="KW-0966">Cell projection</keyword>
<dbReference type="InterPro" id="IPR010810">
    <property type="entry name" value="Flagellin_hook_IN_motif"/>
</dbReference>
<comment type="subunit">
    <text evidence="2 7">Homopentamer.</text>
</comment>
<evidence type="ECO:0000313" key="10">
    <source>
        <dbReference type="EMBL" id="MBU9858337.1"/>
    </source>
</evidence>
<evidence type="ECO:0000256" key="5">
    <source>
        <dbReference type="ARBA" id="ARBA00023143"/>
    </source>
</evidence>
<proteinExistence type="inferred from homology"/>
<dbReference type="PANTHER" id="PTHR30288:SF0">
    <property type="entry name" value="FLAGELLAR HOOK-ASSOCIATED PROTEIN 2"/>
    <property type="match status" value="1"/>
</dbReference>
<keyword evidence="10" id="KW-0282">Flagellum</keyword>
<organism evidence="10 11">
    <name type="scientific">Rahnella bonaserana</name>
    <dbReference type="NCBI Taxonomy" id="2816248"/>
    <lineage>
        <taxon>Bacteria</taxon>
        <taxon>Pseudomonadati</taxon>
        <taxon>Pseudomonadota</taxon>
        <taxon>Gammaproteobacteria</taxon>
        <taxon>Enterobacterales</taxon>
        <taxon>Yersiniaceae</taxon>
        <taxon>Rahnella</taxon>
    </lineage>
</organism>
<accession>A0ABS6M1Z5</accession>
<keyword evidence="4" id="KW-0175">Coiled coil</keyword>
<evidence type="ECO:0000259" key="9">
    <source>
        <dbReference type="Pfam" id="PF07195"/>
    </source>
</evidence>
<dbReference type="PANTHER" id="PTHR30288">
    <property type="entry name" value="FLAGELLAR CAP/ASSEMBLY PROTEIN FLID"/>
    <property type="match status" value="1"/>
</dbReference>
<dbReference type="NCBIfam" id="NF005955">
    <property type="entry name" value="PRK08032.1"/>
    <property type="match status" value="1"/>
</dbReference>
<dbReference type="Proteomes" id="UP000734343">
    <property type="component" value="Unassembled WGS sequence"/>
</dbReference>
<gene>
    <name evidence="10" type="primary">fliD</name>
    <name evidence="10" type="ORF">J1778_23960</name>
</gene>
<comment type="caution">
    <text evidence="10">The sequence shown here is derived from an EMBL/GenBank/DDBJ whole genome shotgun (WGS) entry which is preliminary data.</text>
</comment>
<comment type="similarity">
    <text evidence="1 7">Belongs to the FliD family.</text>
</comment>
<dbReference type="Pfam" id="PF02465">
    <property type="entry name" value="FliD_N"/>
    <property type="match status" value="1"/>
</dbReference>
<evidence type="ECO:0000256" key="2">
    <source>
        <dbReference type="ARBA" id="ARBA00011255"/>
    </source>
</evidence>
<feature type="domain" description="Flagellar hook-associated protein 2 C-terminal" evidence="9">
    <location>
        <begin position="230"/>
        <end position="461"/>
    </location>
</feature>
<dbReference type="RefSeq" id="WP_217175262.1">
    <property type="nucleotide sequence ID" value="NZ_JAFMOW010000068.1"/>
</dbReference>
<name>A0ABS6M1Z5_9GAMM</name>
<comment type="function">
    <text evidence="6">Required for the morphogenesis and for the elongation of the flagellar filament by facilitating polymerization of the flagellin monomers at the tip of growing filament. Forms a capping structure, which prevents flagellin subunits (transported through the central channel of the flagellum) from leaking out without polymerization at the distal end.</text>
</comment>
<dbReference type="InterPro" id="IPR010809">
    <property type="entry name" value="FliD_C"/>
</dbReference>
<evidence type="ECO:0000256" key="1">
    <source>
        <dbReference type="ARBA" id="ARBA00009764"/>
    </source>
</evidence>
<keyword evidence="11" id="KW-1185">Reference proteome</keyword>
<comment type="function">
    <text evidence="7">Required for morphogenesis and for the elongation of the flagellar filament by facilitating polymerization of the flagellin monomers at the tip of growing filament. Forms a capping structure, which prevents flagellin subunits (transported through the central channel of the flagellum) from leaking out without polymerization at the distal end.</text>
</comment>
<sequence length="479" mass="49071">MATVSTGTVSSLGIGSGLQLSDLLDSLTTAEKARLTPISTAQTSYSAKLTAYGTLQSSLQSFADATAALNSADVYATTTATSSNTSAFTATTAAGAAAGKYTVNVTQLAQAQVLVSGTATNTSTALGATSTSGTRTLSITQGDGKPVTISLTDAQTSLAGLRDAINGADAGVTASILKVSDGSYQLIVSADDTGTDSQMTLSVTGDDTLNAFIGYDSATNTGGMTQNVEAKNAQLSVNGISLERQSNEVTDAPEGITLNLLATTDSAATLTVKKDTSDASTKIQAFVTAYNALQTTFSNLTKYTAVDSNTDAQDTSNGALLGDSAMRTIQTQLKSAISSAFNSNGISTLSSLGITTDPDTGNLEVDTTKLDDVLANSTSDVKTMLLGDGSTTGVITKLNNLNVSFLDTDTGTIANAKTSVNTTLKSLTEQYNKVNDSINTTIARYKTQFTALDVSIQKLNSTADYLTQQFEAMSSSSSS</sequence>
<keyword evidence="5 7" id="KW-0975">Bacterial flagellum</keyword>
<evidence type="ECO:0000259" key="8">
    <source>
        <dbReference type="Pfam" id="PF02465"/>
    </source>
</evidence>
<evidence type="ECO:0000256" key="7">
    <source>
        <dbReference type="RuleBase" id="RU362066"/>
    </source>
</evidence>
<evidence type="ECO:0000256" key="4">
    <source>
        <dbReference type="ARBA" id="ARBA00023054"/>
    </source>
</evidence>
<protein>
    <recommendedName>
        <fullName evidence="3 7">Flagellar hook-associated protein 2</fullName>
        <shortName evidence="7">HAP2</shortName>
    </recommendedName>
    <alternativeName>
        <fullName evidence="7">Flagellar cap protein</fullName>
    </alternativeName>
</protein>
<evidence type="ECO:0000256" key="6">
    <source>
        <dbReference type="ARBA" id="ARBA00025175"/>
    </source>
</evidence>
<dbReference type="Pfam" id="PF07196">
    <property type="entry name" value="Flagellin_IN"/>
    <property type="match status" value="1"/>
</dbReference>
<reference evidence="10 11" key="1">
    <citation type="submission" date="2021-03" db="EMBL/GenBank/DDBJ databases">
        <title>Five novel Rahnella species.</title>
        <authorList>
            <person name="Brady C."/>
            <person name="Asselin J."/>
            <person name="Beer S."/>
            <person name="Bruberg M.B."/>
            <person name="Crampton B."/>
            <person name="Venter S."/>
            <person name="Arnold D."/>
            <person name="Denman S."/>
        </authorList>
    </citation>
    <scope>NUCLEOTIDE SEQUENCE [LARGE SCALE GENOMIC DNA]</scope>
    <source>
        <strain evidence="10 11">H11b</strain>
    </source>
</reference>